<keyword evidence="2" id="KW-0378">Hydrolase</keyword>
<dbReference type="InterPro" id="IPR002933">
    <property type="entry name" value="Peptidase_M20"/>
</dbReference>
<dbReference type="CDD" id="cd03894">
    <property type="entry name" value="M20_ArgE"/>
    <property type="match status" value="1"/>
</dbReference>
<dbReference type="NCBIfam" id="TIGR01892">
    <property type="entry name" value="AcOrn-deacetyl"/>
    <property type="match status" value="1"/>
</dbReference>
<dbReference type="InterPro" id="IPR010169">
    <property type="entry name" value="AcOrn-deacetyl"/>
</dbReference>
<dbReference type="Proteomes" id="UP000066203">
    <property type="component" value="Chromosome"/>
</dbReference>
<organism evidence="4">
    <name type="scientific">Rothia mucilaginosa</name>
    <dbReference type="NCBI Taxonomy" id="43675"/>
    <lineage>
        <taxon>Bacteria</taxon>
        <taxon>Bacillati</taxon>
        <taxon>Actinomycetota</taxon>
        <taxon>Actinomycetes</taxon>
        <taxon>Micrococcales</taxon>
        <taxon>Micrococcaceae</taxon>
        <taxon>Rothia</taxon>
    </lineage>
</organism>
<feature type="domain" description="Peptidase M20 dimerisation" evidence="3">
    <location>
        <begin position="180"/>
        <end position="288"/>
    </location>
</feature>
<dbReference type="InterPro" id="IPR011650">
    <property type="entry name" value="Peptidase_M20_dimer"/>
</dbReference>
<dbReference type="SUPFAM" id="SSF55031">
    <property type="entry name" value="Bacterial exopeptidase dimerisation domain"/>
    <property type="match status" value="1"/>
</dbReference>
<dbReference type="Gene3D" id="3.40.630.10">
    <property type="entry name" value="Zn peptidases"/>
    <property type="match status" value="1"/>
</dbReference>
<dbReference type="PANTHER" id="PTHR43808">
    <property type="entry name" value="ACETYLORNITHINE DEACETYLASE"/>
    <property type="match status" value="1"/>
</dbReference>
<evidence type="ECO:0000256" key="2">
    <source>
        <dbReference type="ARBA" id="ARBA00022801"/>
    </source>
</evidence>
<accession>A0A0K2RYT8</accession>
<gene>
    <name evidence="4" type="ORF">RM6536_0789</name>
</gene>
<name>A0A0K2RYT8_9MICC</name>
<dbReference type="SUPFAM" id="SSF53187">
    <property type="entry name" value="Zn-dependent exopeptidases"/>
    <property type="match status" value="1"/>
</dbReference>
<dbReference type="InterPro" id="IPR036264">
    <property type="entry name" value="Bact_exopeptidase_dim_dom"/>
</dbReference>
<dbReference type="EMBL" id="AP014938">
    <property type="protein sequence ID" value="BAS20036.1"/>
    <property type="molecule type" value="Genomic_DNA"/>
</dbReference>
<evidence type="ECO:0000313" key="5">
    <source>
        <dbReference type="Proteomes" id="UP000066203"/>
    </source>
</evidence>
<protein>
    <submittedName>
        <fullName evidence="4">Acetylornithine deacetylase</fullName>
    </submittedName>
</protein>
<evidence type="ECO:0000313" key="4">
    <source>
        <dbReference type="EMBL" id="BAS20036.1"/>
    </source>
</evidence>
<sequence length="409" mass="44050">MTAQTTQPASLPWLEKLIAIPTVSGTSNLELIELIEAEFARYGYSGVRTYNEDGTRANLLVTIPAADGTTRGGLILSGHTDVVPVAGQAWDADPFTLRVEGTRAYGRGVCDMKGFLAVALWLLPRVAEAKLRTPLHFAFSYDEEIGCVGAPSLIEEFVARNLAPDYAIVGEPSSMRIISAHKGAHRGRVTFTGVPKHGSLATHGVNAVAAAGEFITFFTDMADQWEEEGPFDESFIIPHSTGSVNLATGGLQYNIVAEQAVVEYDVRTLPQVTTESFVERIDRELSEVILPDLQARAARAEKLTGAEPGSLTSRVGVKHELLAAVPGLGTADDAPLIHLAHEWLGTDGVPQKVTYGTEAGQFQRAGVQSIICGPGDIAQAHTPNEWIELEQLSECERFFEAILDWASAK</sequence>
<reference evidence="5" key="1">
    <citation type="submission" date="2015-08" db="EMBL/GenBank/DDBJ databases">
        <title>Complete genome sequence of Rothia mucilaginosa strain NUM-Rm6536.</title>
        <authorList>
            <person name="Nambu T."/>
        </authorList>
    </citation>
    <scope>NUCLEOTIDE SEQUENCE [LARGE SCALE GENOMIC DNA]</scope>
    <source>
        <strain evidence="5">NUM-Rm6536</strain>
    </source>
</reference>
<dbReference type="InterPro" id="IPR050072">
    <property type="entry name" value="Peptidase_M20A"/>
</dbReference>
<dbReference type="PATRIC" id="fig|43675.28.peg.807"/>
<evidence type="ECO:0000259" key="3">
    <source>
        <dbReference type="Pfam" id="PF07687"/>
    </source>
</evidence>
<dbReference type="NCBIfam" id="NF005710">
    <property type="entry name" value="PRK07522.1"/>
    <property type="match status" value="1"/>
</dbReference>
<proteinExistence type="predicted"/>
<dbReference type="PANTHER" id="PTHR43808:SF31">
    <property type="entry name" value="N-ACETYL-L-CITRULLINE DEACETYLASE"/>
    <property type="match status" value="1"/>
</dbReference>
<dbReference type="Pfam" id="PF07687">
    <property type="entry name" value="M20_dimer"/>
    <property type="match status" value="1"/>
</dbReference>
<dbReference type="GO" id="GO:0046872">
    <property type="term" value="F:metal ion binding"/>
    <property type="evidence" value="ECO:0007669"/>
    <property type="project" value="UniProtKB-KW"/>
</dbReference>
<dbReference type="GO" id="GO:0006526">
    <property type="term" value="P:L-arginine biosynthetic process"/>
    <property type="evidence" value="ECO:0007669"/>
    <property type="project" value="InterPro"/>
</dbReference>
<dbReference type="AlphaFoldDB" id="A0A0K2RYT8"/>
<dbReference type="RefSeq" id="WP_060824145.1">
    <property type="nucleotide sequence ID" value="NZ_AP014938.1"/>
</dbReference>
<evidence type="ECO:0000256" key="1">
    <source>
        <dbReference type="ARBA" id="ARBA00022723"/>
    </source>
</evidence>
<dbReference type="Pfam" id="PF01546">
    <property type="entry name" value="Peptidase_M20"/>
    <property type="match status" value="1"/>
</dbReference>
<dbReference type="GO" id="GO:0008777">
    <property type="term" value="F:acetylornithine deacetylase activity"/>
    <property type="evidence" value="ECO:0007669"/>
    <property type="project" value="TreeGrafter"/>
</dbReference>
<keyword evidence="1" id="KW-0479">Metal-binding</keyword>
<dbReference type="Gene3D" id="3.30.70.360">
    <property type="match status" value="1"/>
</dbReference>